<dbReference type="InterPro" id="IPR058627">
    <property type="entry name" value="MdtA-like_C"/>
</dbReference>
<dbReference type="PANTHER" id="PTHR30469:SF15">
    <property type="entry name" value="HLYD FAMILY OF SECRETION PROTEINS"/>
    <property type="match status" value="1"/>
</dbReference>
<dbReference type="Gene3D" id="2.40.50.100">
    <property type="match status" value="1"/>
</dbReference>
<dbReference type="SUPFAM" id="SSF111369">
    <property type="entry name" value="HlyD-like secretion proteins"/>
    <property type="match status" value="1"/>
</dbReference>
<dbReference type="NCBIfam" id="TIGR01730">
    <property type="entry name" value="RND_mfp"/>
    <property type="match status" value="1"/>
</dbReference>
<evidence type="ECO:0000259" key="2">
    <source>
        <dbReference type="Pfam" id="PF25954"/>
    </source>
</evidence>
<proteinExistence type="inferred from homology"/>
<dbReference type="Proteomes" id="UP000537126">
    <property type="component" value="Unassembled WGS sequence"/>
</dbReference>
<feature type="domain" description="CusB-like beta-barrel" evidence="2">
    <location>
        <begin position="214"/>
        <end position="285"/>
    </location>
</feature>
<dbReference type="RefSeq" id="WP_166918964.1">
    <property type="nucleotide sequence ID" value="NZ_JAASRN010000002.1"/>
</dbReference>
<dbReference type="Gene3D" id="2.40.30.170">
    <property type="match status" value="1"/>
</dbReference>
<dbReference type="PANTHER" id="PTHR30469">
    <property type="entry name" value="MULTIDRUG RESISTANCE PROTEIN MDTA"/>
    <property type="match status" value="1"/>
</dbReference>
<evidence type="ECO:0000313" key="4">
    <source>
        <dbReference type="EMBL" id="NIK73688.1"/>
    </source>
</evidence>
<protein>
    <submittedName>
        <fullName evidence="4">RND family efflux transporter MFP subunit</fullName>
    </submittedName>
</protein>
<gene>
    <name evidence="4" type="ORF">FHS56_001201</name>
</gene>
<dbReference type="InterPro" id="IPR058792">
    <property type="entry name" value="Beta-barrel_RND_2"/>
</dbReference>
<dbReference type="EMBL" id="JAASRN010000002">
    <property type="protein sequence ID" value="NIK73688.1"/>
    <property type="molecule type" value="Genomic_DNA"/>
</dbReference>
<accession>A0A846MPY9</accession>
<evidence type="ECO:0000313" key="5">
    <source>
        <dbReference type="Proteomes" id="UP000537126"/>
    </source>
</evidence>
<evidence type="ECO:0000256" key="1">
    <source>
        <dbReference type="ARBA" id="ARBA00009477"/>
    </source>
</evidence>
<comment type="caution">
    <text evidence="4">The sequence shown here is derived from an EMBL/GenBank/DDBJ whole genome shotgun (WGS) entry which is preliminary data.</text>
</comment>
<dbReference type="Gene3D" id="1.10.287.470">
    <property type="entry name" value="Helix hairpin bin"/>
    <property type="match status" value="1"/>
</dbReference>
<feature type="domain" description="Multidrug resistance protein MdtA-like C-terminal permuted SH3" evidence="3">
    <location>
        <begin position="293"/>
        <end position="349"/>
    </location>
</feature>
<dbReference type="GO" id="GO:1990281">
    <property type="term" value="C:efflux pump complex"/>
    <property type="evidence" value="ECO:0007669"/>
    <property type="project" value="TreeGrafter"/>
</dbReference>
<dbReference type="AlphaFoldDB" id="A0A846MPY9"/>
<dbReference type="Pfam" id="PF25954">
    <property type="entry name" value="Beta-barrel_RND_2"/>
    <property type="match status" value="1"/>
</dbReference>
<dbReference type="GO" id="GO:0015562">
    <property type="term" value="F:efflux transmembrane transporter activity"/>
    <property type="evidence" value="ECO:0007669"/>
    <property type="project" value="TreeGrafter"/>
</dbReference>
<keyword evidence="5" id="KW-1185">Reference proteome</keyword>
<evidence type="ECO:0000259" key="3">
    <source>
        <dbReference type="Pfam" id="PF25967"/>
    </source>
</evidence>
<dbReference type="Gene3D" id="2.40.420.20">
    <property type="match status" value="1"/>
</dbReference>
<sequence>MKVKVLHLLIGGVLMQTSGGCSQSKSEAETTKPASNIQVEASALAATPVTIALAQQKTFVFRIRLQGKIKAANMAELRFKNSGYLANVLVRNGQAVTKNALLAQLADDEWQLTLRSAEARRAKAYEDYIKELVDYGGDPRAPHGGIDSLLHERIRTRTGLRTAEIEVAQAKLALHNARLYSPFAGVVADLKQTGTGNYITSSEVFCRLYDPSTLYLEAEVPESEAAYLRPGLYARVMPLSTPERHYSARLGEINPLVNERGMLQLRLHLPQAQALLPGMHAEAILEVPSHTTLCIPKEAVVVRSGKKVVFTLSNDGLAEWHYVQTGAENDREIEITEGLQPGQWVIVSNNLQLDNESPVSVQDTLRVEP</sequence>
<comment type="similarity">
    <text evidence="1">Belongs to the membrane fusion protein (MFP) (TC 8.A.1) family.</text>
</comment>
<reference evidence="4 5" key="1">
    <citation type="submission" date="2020-03" db="EMBL/GenBank/DDBJ databases">
        <title>Genomic Encyclopedia of Type Strains, Phase IV (KMG-IV): sequencing the most valuable type-strain genomes for metagenomic binning, comparative biology and taxonomic classification.</title>
        <authorList>
            <person name="Goeker M."/>
        </authorList>
    </citation>
    <scope>NUCLEOTIDE SEQUENCE [LARGE SCALE GENOMIC DNA]</scope>
    <source>
        <strain evidence="4 5">DSM 5718</strain>
    </source>
</reference>
<organism evidence="4 5">
    <name type="scientific">Thermonema lapsum</name>
    <dbReference type="NCBI Taxonomy" id="28195"/>
    <lineage>
        <taxon>Bacteria</taxon>
        <taxon>Pseudomonadati</taxon>
        <taxon>Bacteroidota</taxon>
        <taxon>Cytophagia</taxon>
        <taxon>Cytophagales</taxon>
        <taxon>Thermonemataceae</taxon>
        <taxon>Thermonema</taxon>
    </lineage>
</organism>
<dbReference type="PROSITE" id="PS51257">
    <property type="entry name" value="PROKAR_LIPOPROTEIN"/>
    <property type="match status" value="1"/>
</dbReference>
<dbReference type="Pfam" id="PF25967">
    <property type="entry name" value="RND-MFP_C"/>
    <property type="match status" value="1"/>
</dbReference>
<name>A0A846MPY9_9BACT</name>
<dbReference type="InterPro" id="IPR006143">
    <property type="entry name" value="RND_pump_MFP"/>
</dbReference>